<dbReference type="AlphaFoldDB" id="L1MJT2"/>
<dbReference type="HOGENOM" id="CLU_3308115_0_0_11"/>
<organism evidence="1 2">
    <name type="scientific">Corynebacterium durum F0235</name>
    <dbReference type="NCBI Taxonomy" id="1035195"/>
    <lineage>
        <taxon>Bacteria</taxon>
        <taxon>Bacillati</taxon>
        <taxon>Actinomycetota</taxon>
        <taxon>Actinomycetes</taxon>
        <taxon>Mycobacteriales</taxon>
        <taxon>Corynebacteriaceae</taxon>
        <taxon>Corynebacterium</taxon>
    </lineage>
</organism>
<gene>
    <name evidence="1" type="ORF">HMPREF9997_00788</name>
</gene>
<comment type="caution">
    <text evidence="1">The sequence shown here is derived from an EMBL/GenBank/DDBJ whole genome shotgun (WGS) entry which is preliminary data.</text>
</comment>
<protein>
    <submittedName>
        <fullName evidence="1">Uncharacterized protein</fullName>
    </submittedName>
</protein>
<sequence length="39" mass="4322">MRGETKTPTLNFYMIVYSVPQATNDIIGHDETGGRVVIP</sequence>
<dbReference type="Proteomes" id="UP000010445">
    <property type="component" value="Unassembled WGS sequence"/>
</dbReference>
<keyword evidence="2" id="KW-1185">Reference proteome</keyword>
<dbReference type="STRING" id="1035195.HMPREF9997_00788"/>
<proteinExistence type="predicted"/>
<accession>L1MJT2</accession>
<reference evidence="1 2" key="1">
    <citation type="submission" date="2012-05" db="EMBL/GenBank/DDBJ databases">
        <authorList>
            <person name="Weinstock G."/>
            <person name="Sodergren E."/>
            <person name="Lobos E.A."/>
            <person name="Fulton L."/>
            <person name="Fulton R."/>
            <person name="Courtney L."/>
            <person name="Fronick C."/>
            <person name="O'Laughlin M."/>
            <person name="Godfrey J."/>
            <person name="Wilson R.M."/>
            <person name="Miner T."/>
            <person name="Farmer C."/>
            <person name="Delehaunty K."/>
            <person name="Cordes M."/>
            <person name="Minx P."/>
            <person name="Tomlinson C."/>
            <person name="Chen J."/>
            <person name="Wollam A."/>
            <person name="Pepin K.H."/>
            <person name="Bhonagiri V."/>
            <person name="Zhang X."/>
            <person name="Suruliraj S."/>
            <person name="Warren W."/>
            <person name="Mitreva M."/>
            <person name="Mardis E.R."/>
            <person name="Wilson R.K."/>
        </authorList>
    </citation>
    <scope>NUCLEOTIDE SEQUENCE [LARGE SCALE GENOMIC DNA]</scope>
    <source>
        <strain evidence="1 2">F0235</strain>
    </source>
</reference>
<name>L1MJT2_9CORY</name>
<evidence type="ECO:0000313" key="1">
    <source>
        <dbReference type="EMBL" id="EKX91186.1"/>
    </source>
</evidence>
<dbReference type="EMBL" id="AMEM01000013">
    <property type="protein sequence ID" value="EKX91186.1"/>
    <property type="molecule type" value="Genomic_DNA"/>
</dbReference>
<evidence type="ECO:0000313" key="2">
    <source>
        <dbReference type="Proteomes" id="UP000010445"/>
    </source>
</evidence>
<dbReference type="PATRIC" id="fig|1035195.3.peg.702"/>